<dbReference type="PROSITE" id="PS51387">
    <property type="entry name" value="FAD_PCMH"/>
    <property type="match status" value="1"/>
</dbReference>
<dbReference type="AlphaFoldDB" id="A0A0P1BPW8"/>
<keyword evidence="4" id="KW-0274">FAD</keyword>
<dbReference type="PANTHER" id="PTHR42973">
    <property type="entry name" value="BINDING OXIDOREDUCTASE, PUTATIVE (AFU_ORTHOLOGUE AFUA_1G17690)-RELATED"/>
    <property type="match status" value="1"/>
</dbReference>
<dbReference type="Pfam" id="PF01565">
    <property type="entry name" value="FAD_binding_4"/>
    <property type="match status" value="1"/>
</dbReference>
<accession>A0A0P1BPW8</accession>
<reference evidence="9" key="1">
    <citation type="submission" date="2014-09" db="EMBL/GenBank/DDBJ databases">
        <authorList>
            <person name="Sharma Rahul"/>
            <person name="Thines Marco"/>
        </authorList>
    </citation>
    <scope>NUCLEOTIDE SEQUENCE [LARGE SCALE GENOMIC DNA]</scope>
</reference>
<dbReference type="Gene3D" id="3.30.465.10">
    <property type="match status" value="1"/>
</dbReference>
<dbReference type="EMBL" id="CCYA01000265">
    <property type="protein sequence ID" value="CEH17739.1"/>
    <property type="molecule type" value="Genomic_DNA"/>
</dbReference>
<dbReference type="InterPro" id="IPR036318">
    <property type="entry name" value="FAD-bd_PCMH-like_sf"/>
</dbReference>
<dbReference type="STRING" id="401625.A0A0P1BPW8"/>
<evidence type="ECO:0000256" key="1">
    <source>
        <dbReference type="ARBA" id="ARBA00001974"/>
    </source>
</evidence>
<dbReference type="Gene3D" id="3.40.462.20">
    <property type="match status" value="1"/>
</dbReference>
<feature type="region of interest" description="Disordered" evidence="6">
    <location>
        <begin position="594"/>
        <end position="616"/>
    </location>
</feature>
<dbReference type="Proteomes" id="UP000054845">
    <property type="component" value="Unassembled WGS sequence"/>
</dbReference>
<keyword evidence="5" id="KW-0560">Oxidoreductase</keyword>
<keyword evidence="9" id="KW-1185">Reference proteome</keyword>
<dbReference type="InterPro" id="IPR006094">
    <property type="entry name" value="Oxid_FAD_bind_N"/>
</dbReference>
<evidence type="ECO:0000256" key="3">
    <source>
        <dbReference type="ARBA" id="ARBA00022630"/>
    </source>
</evidence>
<evidence type="ECO:0000313" key="8">
    <source>
        <dbReference type="EMBL" id="CEH17739.1"/>
    </source>
</evidence>
<evidence type="ECO:0000259" key="7">
    <source>
        <dbReference type="PROSITE" id="PS51387"/>
    </source>
</evidence>
<protein>
    <submittedName>
        <fullName evidence="8">Related to 6-hydroxy-d-nicotine oxidase</fullName>
    </submittedName>
</protein>
<dbReference type="InterPro" id="IPR016166">
    <property type="entry name" value="FAD-bd_PCMH"/>
</dbReference>
<evidence type="ECO:0000313" key="9">
    <source>
        <dbReference type="Proteomes" id="UP000054845"/>
    </source>
</evidence>
<dbReference type="InterPro" id="IPR016169">
    <property type="entry name" value="FAD-bd_PCMH_sub2"/>
</dbReference>
<dbReference type="PANTHER" id="PTHR42973:SF39">
    <property type="entry name" value="FAD-BINDING PCMH-TYPE DOMAIN-CONTAINING PROTEIN"/>
    <property type="match status" value="1"/>
</dbReference>
<evidence type="ECO:0000256" key="5">
    <source>
        <dbReference type="ARBA" id="ARBA00023002"/>
    </source>
</evidence>
<keyword evidence="3" id="KW-0285">Flavoprotein</keyword>
<proteinExistence type="inferred from homology"/>
<evidence type="ECO:0000256" key="2">
    <source>
        <dbReference type="ARBA" id="ARBA00005466"/>
    </source>
</evidence>
<dbReference type="GO" id="GO:0071949">
    <property type="term" value="F:FAD binding"/>
    <property type="evidence" value="ECO:0007669"/>
    <property type="project" value="InterPro"/>
</dbReference>
<sequence>MARDTKSPDACKCGSWSMRSDKGMSFCTIRNLAAILLIQAILSLSTSATPAASHRARALGAWPPGSGVTYPYERSVLSPDRVARAVNWNLASCLEGASIPYASSTTNSTDAYWDAAQSDNLRYHFHPSAIAYPRDHAGVEEAVRCAARAGNTAVSARSGGHSFAGFGSGGQDGSLIIDLGAFDKVVYDAGKQTAQIGPGTRLGDVVKELWKQGKAGMPHGTCPPVGTGGHALCGGFGPTSRKWGMATDNILSAEVVLANGTSTHVSATSNPELWWGLRGAGSFFGIVTSFEFKTYNVDSPMVFIEYRWSPSIKSADDIVSLVEAVQVFSLDQRLPAELGFHLQFQRPNGGDPSGGTISIHMRGMFSGDLQTYKPHVERLFAELASHKAPRPDMVTEKQMDYITIMEEWDDFGSPGDKLDTLAERLVHNSFIARTSLSMGQKGFTHQSLLPLMQLMWDDMKSREDPARPFRNWGWNLYMEMFGGANARHRDADLIRDSSFPHRDGLWLMQSSIGTAGFGQFGDDARQMLDKLDDVAAESMRAAGLDRRSYSCYVDPNLSEDQWRSLYYGDAIPRLEKLKSEVDPTNLFRNPQSLVRKVPTDPHNGQIKISHPLPRSP</sequence>
<comment type="similarity">
    <text evidence="2">Belongs to the oxygen-dependent FAD-linked oxidoreductase family.</text>
</comment>
<dbReference type="InterPro" id="IPR012951">
    <property type="entry name" value="BBE"/>
</dbReference>
<evidence type="ECO:0000256" key="6">
    <source>
        <dbReference type="SAM" id="MobiDB-lite"/>
    </source>
</evidence>
<dbReference type="InterPro" id="IPR050416">
    <property type="entry name" value="FAD-linked_Oxidoreductase"/>
</dbReference>
<dbReference type="OrthoDB" id="415825at2759"/>
<feature type="domain" description="FAD-binding PCMH-type" evidence="7">
    <location>
        <begin position="123"/>
        <end position="297"/>
    </location>
</feature>
<dbReference type="GO" id="GO:0016491">
    <property type="term" value="F:oxidoreductase activity"/>
    <property type="evidence" value="ECO:0007669"/>
    <property type="project" value="UniProtKB-KW"/>
</dbReference>
<organism evidence="8 9">
    <name type="scientific">Ceraceosorus bombacis</name>
    <dbReference type="NCBI Taxonomy" id="401625"/>
    <lineage>
        <taxon>Eukaryota</taxon>
        <taxon>Fungi</taxon>
        <taxon>Dikarya</taxon>
        <taxon>Basidiomycota</taxon>
        <taxon>Ustilaginomycotina</taxon>
        <taxon>Exobasidiomycetes</taxon>
        <taxon>Ceraceosorales</taxon>
        <taxon>Ceraceosoraceae</taxon>
        <taxon>Ceraceosorus</taxon>
    </lineage>
</organism>
<dbReference type="SUPFAM" id="SSF56176">
    <property type="entry name" value="FAD-binding/transporter-associated domain-like"/>
    <property type="match status" value="1"/>
</dbReference>
<dbReference type="Pfam" id="PF08031">
    <property type="entry name" value="BBE"/>
    <property type="match status" value="1"/>
</dbReference>
<name>A0A0P1BPW8_9BASI</name>
<evidence type="ECO:0000256" key="4">
    <source>
        <dbReference type="ARBA" id="ARBA00022827"/>
    </source>
</evidence>
<comment type="cofactor">
    <cofactor evidence="1">
        <name>FAD</name>
        <dbReference type="ChEBI" id="CHEBI:57692"/>
    </cofactor>
</comment>